<dbReference type="Proteomes" id="UP001499988">
    <property type="component" value="Unassembled WGS sequence"/>
</dbReference>
<dbReference type="EMBL" id="BAABJZ010000020">
    <property type="protein sequence ID" value="GAA4881491.1"/>
    <property type="molecule type" value="Genomic_DNA"/>
</dbReference>
<reference evidence="3" key="1">
    <citation type="journal article" date="2019" name="Int. J. Syst. Evol. Microbiol.">
        <title>The Global Catalogue of Microorganisms (GCM) 10K type strain sequencing project: providing services to taxonomists for standard genome sequencing and annotation.</title>
        <authorList>
            <consortium name="The Broad Institute Genomics Platform"/>
            <consortium name="The Broad Institute Genome Sequencing Center for Infectious Disease"/>
            <person name="Wu L."/>
            <person name="Ma J."/>
        </authorList>
    </citation>
    <scope>NUCLEOTIDE SEQUENCE [LARGE SCALE GENOMIC DNA]</scope>
    <source>
        <strain evidence="3">JCM 18401</strain>
    </source>
</reference>
<feature type="region of interest" description="Disordered" evidence="1">
    <location>
        <begin position="1"/>
        <end position="23"/>
    </location>
</feature>
<gene>
    <name evidence="2" type="ORF">GCM10023333_14560</name>
</gene>
<evidence type="ECO:0000313" key="2">
    <source>
        <dbReference type="EMBL" id="GAA4881491.1"/>
    </source>
</evidence>
<comment type="caution">
    <text evidence="2">The sequence shown here is derived from an EMBL/GenBank/DDBJ whole genome shotgun (WGS) entry which is preliminary data.</text>
</comment>
<evidence type="ECO:0000256" key="1">
    <source>
        <dbReference type="SAM" id="MobiDB-lite"/>
    </source>
</evidence>
<accession>A0ABP9EKC6</accession>
<evidence type="ECO:0000313" key="3">
    <source>
        <dbReference type="Proteomes" id="UP001499988"/>
    </source>
</evidence>
<organism evidence="2 3">
    <name type="scientific">Ferrimonas pelagia</name>
    <dbReference type="NCBI Taxonomy" id="1177826"/>
    <lineage>
        <taxon>Bacteria</taxon>
        <taxon>Pseudomonadati</taxon>
        <taxon>Pseudomonadota</taxon>
        <taxon>Gammaproteobacteria</taxon>
        <taxon>Alteromonadales</taxon>
        <taxon>Ferrimonadaceae</taxon>
        <taxon>Ferrimonas</taxon>
    </lineage>
</organism>
<proteinExistence type="predicted"/>
<keyword evidence="3" id="KW-1185">Reference proteome</keyword>
<sequence>MLYLKRISGSESSKSSDGTPELGEGAERLALGIRDIEMPFCSMIAPKSGVECRWVRGDRELGGALLKAAGRFCC</sequence>
<name>A0ABP9EKC6_9GAMM</name>
<protein>
    <submittedName>
        <fullName evidence="2">Uncharacterized protein</fullName>
    </submittedName>
</protein>